<feature type="region of interest" description="Disordered" evidence="1">
    <location>
        <begin position="1"/>
        <end position="32"/>
    </location>
</feature>
<evidence type="ECO:0000256" key="1">
    <source>
        <dbReference type="SAM" id="MobiDB-lite"/>
    </source>
</evidence>
<comment type="caution">
    <text evidence="2">The sequence shown here is derived from an EMBL/GenBank/DDBJ whole genome shotgun (WGS) entry which is preliminary data.</text>
</comment>
<evidence type="ECO:0000313" key="2">
    <source>
        <dbReference type="EMBL" id="TWU38839.1"/>
    </source>
</evidence>
<dbReference type="AlphaFoldDB" id="A0A5C6DVL5"/>
<dbReference type="EMBL" id="SJPY01000006">
    <property type="protein sequence ID" value="TWU38839.1"/>
    <property type="molecule type" value="Genomic_DNA"/>
</dbReference>
<accession>A0A5C6DVL5</accession>
<keyword evidence="3" id="KW-1185">Reference proteome</keyword>
<proteinExistence type="predicted"/>
<protein>
    <submittedName>
        <fullName evidence="2">Uncharacterized protein</fullName>
    </submittedName>
</protein>
<organism evidence="2 3">
    <name type="scientific">Novipirellula aureliae</name>
    <dbReference type="NCBI Taxonomy" id="2527966"/>
    <lineage>
        <taxon>Bacteria</taxon>
        <taxon>Pseudomonadati</taxon>
        <taxon>Planctomycetota</taxon>
        <taxon>Planctomycetia</taxon>
        <taxon>Pirellulales</taxon>
        <taxon>Pirellulaceae</taxon>
        <taxon>Novipirellula</taxon>
    </lineage>
</organism>
<name>A0A5C6DVL5_9BACT</name>
<evidence type="ECO:0000313" key="3">
    <source>
        <dbReference type="Proteomes" id="UP000315471"/>
    </source>
</evidence>
<sequence length="138" mass="15025">MCANTATRLHSEAQGRASAPWVADASGNDEPQRGSTIRVLLRVVKPRWGFSCSLGPATQGAPGRRPWALESNAVGVNVCDTATFNGFIVFKPECRWRKRVQIPQRGYIPKPRVAQAHPGSPMPPATMNPNGVRQFVCC</sequence>
<reference evidence="2 3" key="1">
    <citation type="submission" date="2019-02" db="EMBL/GenBank/DDBJ databases">
        <title>Deep-cultivation of Planctomycetes and their phenomic and genomic characterization uncovers novel biology.</title>
        <authorList>
            <person name="Wiegand S."/>
            <person name="Jogler M."/>
            <person name="Boedeker C."/>
            <person name="Pinto D."/>
            <person name="Vollmers J."/>
            <person name="Rivas-Marin E."/>
            <person name="Kohn T."/>
            <person name="Peeters S.H."/>
            <person name="Heuer A."/>
            <person name="Rast P."/>
            <person name="Oberbeckmann S."/>
            <person name="Bunk B."/>
            <person name="Jeske O."/>
            <person name="Meyerdierks A."/>
            <person name="Storesund J.E."/>
            <person name="Kallscheuer N."/>
            <person name="Luecker S."/>
            <person name="Lage O.M."/>
            <person name="Pohl T."/>
            <person name="Merkel B.J."/>
            <person name="Hornburger P."/>
            <person name="Mueller R.-W."/>
            <person name="Bruemmer F."/>
            <person name="Labrenz M."/>
            <person name="Spormann A.M."/>
            <person name="Op Den Camp H."/>
            <person name="Overmann J."/>
            <person name="Amann R."/>
            <person name="Jetten M.S.M."/>
            <person name="Mascher T."/>
            <person name="Medema M.H."/>
            <person name="Devos D.P."/>
            <person name="Kaster A.-K."/>
            <person name="Ovreas L."/>
            <person name="Rohde M."/>
            <person name="Galperin M.Y."/>
            <person name="Jogler C."/>
        </authorList>
    </citation>
    <scope>NUCLEOTIDE SEQUENCE [LARGE SCALE GENOMIC DNA]</scope>
    <source>
        <strain evidence="2 3">Q31b</strain>
    </source>
</reference>
<gene>
    <name evidence="2" type="ORF">Q31b_39170</name>
</gene>
<dbReference type="Proteomes" id="UP000315471">
    <property type="component" value="Unassembled WGS sequence"/>
</dbReference>